<dbReference type="EMBL" id="MCRJ01000030">
    <property type="protein sequence ID" value="ODN71093.1"/>
    <property type="molecule type" value="Genomic_DNA"/>
</dbReference>
<feature type="compositionally biased region" description="Basic residues" evidence="1">
    <location>
        <begin position="117"/>
        <end position="127"/>
    </location>
</feature>
<reference evidence="2 3" key="1">
    <citation type="submission" date="2016-07" db="EMBL/GenBank/DDBJ databases">
        <title>Draft Genome Sequence of Methylobrevis pamukkalensis PK2.</title>
        <authorList>
            <person name="Vasilenko O.V."/>
            <person name="Doronina N.V."/>
            <person name="Shmareva M.N."/>
            <person name="Tarlachkov S.V."/>
            <person name="Mustakhimov I."/>
            <person name="Trotsenko Y.A."/>
        </authorList>
    </citation>
    <scope>NUCLEOTIDE SEQUENCE [LARGE SCALE GENOMIC DNA]</scope>
    <source>
        <strain evidence="2 3">PK2</strain>
    </source>
</reference>
<proteinExistence type="predicted"/>
<feature type="compositionally biased region" description="Low complexity" evidence="1">
    <location>
        <begin position="128"/>
        <end position="138"/>
    </location>
</feature>
<name>A0A1E3H443_9HYPH</name>
<feature type="compositionally biased region" description="Basic and acidic residues" evidence="1">
    <location>
        <begin position="152"/>
        <end position="162"/>
    </location>
</feature>
<accession>A0A1E3H443</accession>
<evidence type="ECO:0000313" key="3">
    <source>
        <dbReference type="Proteomes" id="UP000094622"/>
    </source>
</evidence>
<evidence type="ECO:0000313" key="2">
    <source>
        <dbReference type="EMBL" id="ODN71093.1"/>
    </source>
</evidence>
<evidence type="ECO:0000256" key="1">
    <source>
        <dbReference type="SAM" id="MobiDB-lite"/>
    </source>
</evidence>
<feature type="region of interest" description="Disordered" evidence="1">
    <location>
        <begin position="102"/>
        <end position="228"/>
    </location>
</feature>
<comment type="caution">
    <text evidence="2">The sequence shown here is derived from an EMBL/GenBank/DDBJ whole genome shotgun (WGS) entry which is preliminary data.</text>
</comment>
<feature type="compositionally biased region" description="Basic residues" evidence="1">
    <location>
        <begin position="204"/>
        <end position="217"/>
    </location>
</feature>
<dbReference type="Proteomes" id="UP000094622">
    <property type="component" value="Unassembled WGS sequence"/>
</dbReference>
<protein>
    <submittedName>
        <fullName evidence="2">Uncharacterized protein</fullName>
    </submittedName>
</protein>
<sequence length="228" mass="24835">MAIPGAMPGTCEPGTPCPDRDQWAVIRRSPGNHENVNPVGLHAGGGIPISCVRWRRPRTSAMPPRLGRRLVTSAGVPPSECAFPMAPSAVCPETGRFTFCEPASSSPADVDGPPRRWTGRRGRRIRLARGAAAGQSAASRRDPGIPPLHVRSPVDRHLEHQLGADAPRHRRAADRPPCAGRDLPAGDQMRRRPVSGRRFPQARLRPHRAQRRARRLPRGGDRLALSAR</sequence>
<organism evidence="2 3">
    <name type="scientific">Methylobrevis pamukkalensis</name>
    <dbReference type="NCBI Taxonomy" id="1439726"/>
    <lineage>
        <taxon>Bacteria</taxon>
        <taxon>Pseudomonadati</taxon>
        <taxon>Pseudomonadota</taxon>
        <taxon>Alphaproteobacteria</taxon>
        <taxon>Hyphomicrobiales</taxon>
        <taxon>Pleomorphomonadaceae</taxon>
        <taxon>Methylobrevis</taxon>
    </lineage>
</organism>
<dbReference type="AlphaFoldDB" id="A0A1E3H443"/>
<gene>
    <name evidence="2" type="ORF">A6302_01585</name>
</gene>
<keyword evidence="3" id="KW-1185">Reference proteome</keyword>